<evidence type="ECO:0000259" key="1">
    <source>
        <dbReference type="Pfam" id="PF00646"/>
    </source>
</evidence>
<accession>A0AAW1JAH8</accession>
<dbReference type="AlphaFoldDB" id="A0AAW1JAH8"/>
<dbReference type="InterPro" id="IPR001810">
    <property type="entry name" value="F-box_dom"/>
</dbReference>
<feature type="domain" description="F-box" evidence="1">
    <location>
        <begin position="50"/>
        <end position="89"/>
    </location>
</feature>
<dbReference type="Pfam" id="PF23310">
    <property type="entry name" value="TPR_27"/>
    <property type="match status" value="1"/>
</dbReference>
<sequence>MLYQKKVYDMIIATKKSKKIINPKKSKKFIKPKKSDIAIVRVGPAIVDYLPIDAITEIVARVGATSAADLFRCKLTCKILHEIVEEKKVLQHAAIKGLYYCTWSNKEKAQSYFDRCRNCNNPDALYQLGMEQYFSQFKAIEGMKNLEKAMTQKHKEATYAIGLISMCSSDNKYKNKGVELLLNLMNTIKGEGIIELRQKLRDLMHELRWRIFKNEDTNEVSSLMVPPTITCTLGALHEIESGWAKEYYYDENVEDNVVCEACKCRREVDFFHDLLRTILVPLDE</sequence>
<comment type="caution">
    <text evidence="3">The sequence shown here is derived from an EMBL/GenBank/DDBJ whole genome shotgun (WGS) entry which is preliminary data.</text>
</comment>
<dbReference type="InterPro" id="IPR036047">
    <property type="entry name" value="F-box-like_dom_sf"/>
</dbReference>
<organism evidence="3 4">
    <name type="scientific">Saponaria officinalis</name>
    <name type="common">Common soapwort</name>
    <name type="synonym">Lychnis saponaria</name>
    <dbReference type="NCBI Taxonomy" id="3572"/>
    <lineage>
        <taxon>Eukaryota</taxon>
        <taxon>Viridiplantae</taxon>
        <taxon>Streptophyta</taxon>
        <taxon>Embryophyta</taxon>
        <taxon>Tracheophyta</taxon>
        <taxon>Spermatophyta</taxon>
        <taxon>Magnoliopsida</taxon>
        <taxon>eudicotyledons</taxon>
        <taxon>Gunneridae</taxon>
        <taxon>Pentapetalae</taxon>
        <taxon>Caryophyllales</taxon>
        <taxon>Caryophyllaceae</taxon>
        <taxon>Caryophylleae</taxon>
        <taxon>Saponaria</taxon>
    </lineage>
</organism>
<protein>
    <recommendedName>
        <fullName evidence="5">F-box domain-containing protein</fullName>
    </recommendedName>
</protein>
<dbReference type="Pfam" id="PF00646">
    <property type="entry name" value="F-box"/>
    <property type="match status" value="1"/>
</dbReference>
<dbReference type="SUPFAM" id="SSF81383">
    <property type="entry name" value="F-box domain"/>
    <property type="match status" value="1"/>
</dbReference>
<dbReference type="SUPFAM" id="SSF81901">
    <property type="entry name" value="HCP-like"/>
    <property type="match status" value="1"/>
</dbReference>
<dbReference type="InterPro" id="IPR057136">
    <property type="entry name" value="At2g35280_TPR_dom"/>
</dbReference>
<dbReference type="InterPro" id="IPR040338">
    <property type="entry name" value="At1g67623-like"/>
</dbReference>
<dbReference type="EMBL" id="JBDFQZ010000008">
    <property type="protein sequence ID" value="KAK9699883.1"/>
    <property type="molecule type" value="Genomic_DNA"/>
</dbReference>
<evidence type="ECO:0000313" key="4">
    <source>
        <dbReference type="Proteomes" id="UP001443914"/>
    </source>
</evidence>
<dbReference type="PANTHER" id="PTHR33784">
    <property type="entry name" value="OS05G0482100 PROTEIN"/>
    <property type="match status" value="1"/>
</dbReference>
<reference evidence="3" key="1">
    <citation type="submission" date="2024-03" db="EMBL/GenBank/DDBJ databases">
        <title>WGS assembly of Saponaria officinalis var. Norfolk2.</title>
        <authorList>
            <person name="Jenkins J."/>
            <person name="Shu S."/>
            <person name="Grimwood J."/>
            <person name="Barry K."/>
            <person name="Goodstein D."/>
            <person name="Schmutz J."/>
            <person name="Leebens-Mack J."/>
            <person name="Osbourn A."/>
        </authorList>
    </citation>
    <scope>NUCLEOTIDE SEQUENCE [LARGE SCALE GENOMIC DNA]</scope>
    <source>
        <strain evidence="3">JIC</strain>
    </source>
</reference>
<name>A0AAW1JAH8_SAPOF</name>
<keyword evidence="4" id="KW-1185">Reference proteome</keyword>
<evidence type="ECO:0000259" key="2">
    <source>
        <dbReference type="Pfam" id="PF23310"/>
    </source>
</evidence>
<evidence type="ECO:0008006" key="5">
    <source>
        <dbReference type="Google" id="ProtNLM"/>
    </source>
</evidence>
<dbReference type="Proteomes" id="UP001443914">
    <property type="component" value="Unassembled WGS sequence"/>
</dbReference>
<evidence type="ECO:0000313" key="3">
    <source>
        <dbReference type="EMBL" id="KAK9699883.1"/>
    </source>
</evidence>
<proteinExistence type="predicted"/>
<dbReference type="PANTHER" id="PTHR33784:SF10">
    <property type="entry name" value="F-BOX PROTEIN"/>
    <property type="match status" value="1"/>
</dbReference>
<gene>
    <name evidence="3" type="ORF">RND81_08G201700</name>
</gene>
<feature type="domain" description="At2g35280-like TPR" evidence="2">
    <location>
        <begin position="102"/>
        <end position="204"/>
    </location>
</feature>